<comment type="caution">
    <text evidence="1">The sequence shown here is derived from an EMBL/GenBank/DDBJ whole genome shotgun (WGS) entry which is preliminary data.</text>
</comment>
<gene>
    <name evidence="1" type="ORF">G8052_000845</name>
</gene>
<sequence length="47" mass="5659">MRIVDLAFLPNLVKNRRITERDFNQRAQHPFGHFHFTRHNSPASWSL</sequence>
<name>A0A761RTI8_SALER</name>
<organism evidence="1">
    <name type="scientific">Salmonella enterica</name>
    <name type="common">Salmonella choleraesuis</name>
    <dbReference type="NCBI Taxonomy" id="28901"/>
    <lineage>
        <taxon>Bacteria</taxon>
        <taxon>Pseudomonadati</taxon>
        <taxon>Pseudomonadota</taxon>
        <taxon>Gammaproteobacteria</taxon>
        <taxon>Enterobacterales</taxon>
        <taxon>Enterobacteriaceae</taxon>
        <taxon>Salmonella</taxon>
    </lineage>
</organism>
<accession>A0A761RTI8</accession>
<evidence type="ECO:0000313" key="1">
    <source>
        <dbReference type="EMBL" id="HAG3246993.1"/>
    </source>
</evidence>
<dbReference type="EMBL" id="DAAXZO010000002">
    <property type="protein sequence ID" value="HAG3246993.1"/>
    <property type="molecule type" value="Genomic_DNA"/>
</dbReference>
<proteinExistence type="predicted"/>
<reference evidence="1" key="2">
    <citation type="submission" date="2020-02" db="EMBL/GenBank/DDBJ databases">
        <authorList>
            <consortium name="NCBI Pathogen Detection Project"/>
        </authorList>
    </citation>
    <scope>NUCLEOTIDE SEQUENCE</scope>
    <source>
        <strain evidence="1">MA.MC_05-0120</strain>
    </source>
</reference>
<reference evidence="1" key="1">
    <citation type="journal article" date="2018" name="Genome Biol.">
        <title>SKESA: strategic k-mer extension for scrupulous assemblies.</title>
        <authorList>
            <person name="Souvorov A."/>
            <person name="Agarwala R."/>
            <person name="Lipman D.J."/>
        </authorList>
    </citation>
    <scope>NUCLEOTIDE SEQUENCE</scope>
    <source>
        <strain evidence="1">MA.MC_05-0120</strain>
    </source>
</reference>
<dbReference type="AlphaFoldDB" id="A0A761RTI8"/>
<protein>
    <submittedName>
        <fullName evidence="1">Uncharacterized protein</fullName>
    </submittedName>
</protein>